<keyword evidence="3" id="KW-0408">Iron</keyword>
<dbReference type="PROSITE" id="PS51296">
    <property type="entry name" value="RIESKE"/>
    <property type="match status" value="1"/>
</dbReference>
<dbReference type="PRINTS" id="PR00162">
    <property type="entry name" value="RIESKE"/>
</dbReference>
<accession>A0ABS7CBA9</accession>
<evidence type="ECO:0000256" key="1">
    <source>
        <dbReference type="ARBA" id="ARBA00022714"/>
    </source>
</evidence>
<dbReference type="EMBL" id="JAHZIK010001110">
    <property type="protein sequence ID" value="MBW7458207.1"/>
    <property type="molecule type" value="Genomic_DNA"/>
</dbReference>
<evidence type="ECO:0000256" key="6">
    <source>
        <dbReference type="SAM" id="Phobius"/>
    </source>
</evidence>
<dbReference type="RefSeq" id="WP_210040718.1">
    <property type="nucleotide sequence ID" value="NZ_JBHLVU010000021.1"/>
</dbReference>
<evidence type="ECO:0000313" key="8">
    <source>
        <dbReference type="EMBL" id="MBW7458207.1"/>
    </source>
</evidence>
<keyword evidence="1" id="KW-0001">2Fe-2S</keyword>
<comment type="caution">
    <text evidence="8">The sequence shown here is derived from an EMBL/GenBank/DDBJ whole genome shotgun (WGS) entry which is preliminary data.</text>
</comment>
<organism evidence="8 9">
    <name type="scientific">Paenibacillus sepulcri</name>
    <dbReference type="NCBI Taxonomy" id="359917"/>
    <lineage>
        <taxon>Bacteria</taxon>
        <taxon>Bacillati</taxon>
        <taxon>Bacillota</taxon>
        <taxon>Bacilli</taxon>
        <taxon>Bacillales</taxon>
        <taxon>Paenibacillaceae</taxon>
        <taxon>Paenibacillus</taxon>
    </lineage>
</organism>
<dbReference type="SUPFAM" id="SSF50022">
    <property type="entry name" value="ISP domain"/>
    <property type="match status" value="1"/>
</dbReference>
<evidence type="ECO:0000259" key="7">
    <source>
        <dbReference type="PROSITE" id="PS51296"/>
    </source>
</evidence>
<gene>
    <name evidence="8" type="ORF">K0U00_29615</name>
</gene>
<name>A0ABS7CBA9_9BACL</name>
<evidence type="ECO:0000313" key="9">
    <source>
        <dbReference type="Proteomes" id="UP001519887"/>
    </source>
</evidence>
<keyword evidence="4" id="KW-0411">Iron-sulfur</keyword>
<keyword evidence="6" id="KW-1133">Transmembrane helix</keyword>
<dbReference type="Gene3D" id="2.102.10.10">
    <property type="entry name" value="Rieske [2Fe-2S] iron-sulphur domain"/>
    <property type="match status" value="1"/>
</dbReference>
<sequence>MNERLPQKISRRAFLSTSGKLALGITGLVAGSTGLFYYGALKHRVPASQEIPSHMAELGDLGQLTALQGMIKIHYEATIHDAWVTKPVKSFVYVSVDAKGGLLILSPVCTHLGCKIDPVPVEKRGGSKNLFFQCPCHGAEFDDKGNAVGVVSQGLDSYEALVAEGKVYIDILAPIKGSISS</sequence>
<keyword evidence="6" id="KW-0472">Membrane</keyword>
<reference evidence="8 9" key="1">
    <citation type="submission" date="2021-07" db="EMBL/GenBank/DDBJ databases">
        <title>Paenibacillus radiodurans sp. nov., isolated from the southeastern edge of Tengger Desert.</title>
        <authorList>
            <person name="Zhang G."/>
        </authorList>
    </citation>
    <scope>NUCLEOTIDE SEQUENCE [LARGE SCALE GENOMIC DNA]</scope>
    <source>
        <strain evidence="8 9">CCM 7311</strain>
    </source>
</reference>
<proteinExistence type="predicted"/>
<dbReference type="InterPro" id="IPR036922">
    <property type="entry name" value="Rieske_2Fe-2S_sf"/>
</dbReference>
<evidence type="ECO:0000256" key="5">
    <source>
        <dbReference type="ARBA" id="ARBA00023157"/>
    </source>
</evidence>
<evidence type="ECO:0000256" key="4">
    <source>
        <dbReference type="ARBA" id="ARBA00023014"/>
    </source>
</evidence>
<evidence type="ECO:0000256" key="3">
    <source>
        <dbReference type="ARBA" id="ARBA00023004"/>
    </source>
</evidence>
<keyword evidence="2" id="KW-0479">Metal-binding</keyword>
<keyword evidence="9" id="KW-1185">Reference proteome</keyword>
<dbReference type="Pfam" id="PF00355">
    <property type="entry name" value="Rieske"/>
    <property type="match status" value="1"/>
</dbReference>
<protein>
    <submittedName>
        <fullName evidence="8">Rieske 2Fe-2S domain-containing protein</fullName>
    </submittedName>
</protein>
<dbReference type="CDD" id="cd03467">
    <property type="entry name" value="Rieske"/>
    <property type="match status" value="1"/>
</dbReference>
<dbReference type="Proteomes" id="UP001519887">
    <property type="component" value="Unassembled WGS sequence"/>
</dbReference>
<dbReference type="InterPro" id="IPR017941">
    <property type="entry name" value="Rieske_2Fe-2S"/>
</dbReference>
<keyword evidence="5" id="KW-1015">Disulfide bond</keyword>
<keyword evidence="6" id="KW-0812">Transmembrane</keyword>
<feature type="transmembrane region" description="Helical" evidence="6">
    <location>
        <begin position="21"/>
        <end position="40"/>
    </location>
</feature>
<feature type="domain" description="Rieske" evidence="7">
    <location>
        <begin position="92"/>
        <end position="169"/>
    </location>
</feature>
<evidence type="ECO:0000256" key="2">
    <source>
        <dbReference type="ARBA" id="ARBA00022723"/>
    </source>
</evidence>
<dbReference type="InterPro" id="IPR005805">
    <property type="entry name" value="Rieske_Fe-S_prot_C"/>
</dbReference>